<keyword evidence="2" id="KW-1185">Reference proteome</keyword>
<dbReference type="KEGG" id="bbel:109461875"/>
<evidence type="ECO:0000313" key="2">
    <source>
        <dbReference type="Proteomes" id="UP000515135"/>
    </source>
</evidence>
<dbReference type="OrthoDB" id="10605581at2759"/>
<feature type="compositionally biased region" description="Basic residues" evidence="1">
    <location>
        <begin position="283"/>
        <end position="292"/>
    </location>
</feature>
<gene>
    <name evidence="3" type="primary">LOC109461875</name>
</gene>
<organism evidence="2 3">
    <name type="scientific">Branchiostoma belcheri</name>
    <name type="common">Amphioxus</name>
    <dbReference type="NCBI Taxonomy" id="7741"/>
    <lineage>
        <taxon>Eukaryota</taxon>
        <taxon>Metazoa</taxon>
        <taxon>Chordata</taxon>
        <taxon>Cephalochordata</taxon>
        <taxon>Leptocardii</taxon>
        <taxon>Amphioxiformes</taxon>
        <taxon>Branchiostomatidae</taxon>
        <taxon>Branchiostoma</taxon>
    </lineage>
</organism>
<evidence type="ECO:0000256" key="1">
    <source>
        <dbReference type="SAM" id="MobiDB-lite"/>
    </source>
</evidence>
<feature type="region of interest" description="Disordered" evidence="1">
    <location>
        <begin position="93"/>
        <end position="119"/>
    </location>
</feature>
<reference evidence="3" key="1">
    <citation type="submission" date="2025-08" db="UniProtKB">
        <authorList>
            <consortium name="RefSeq"/>
        </authorList>
    </citation>
    <scope>IDENTIFICATION</scope>
    <source>
        <tissue evidence="3">Gonad</tissue>
    </source>
</reference>
<feature type="compositionally biased region" description="Basic and acidic residues" evidence="1">
    <location>
        <begin position="188"/>
        <end position="201"/>
    </location>
</feature>
<feature type="region of interest" description="Disordered" evidence="1">
    <location>
        <begin position="243"/>
        <end position="303"/>
    </location>
</feature>
<dbReference type="Gene3D" id="1.20.5.340">
    <property type="match status" value="1"/>
</dbReference>
<protein>
    <submittedName>
        <fullName evidence="3">Ankycorbin-like</fullName>
    </submittedName>
</protein>
<sequence>MRKTSQALTVVEAKHEIALNQMGLQEDMVRSLKKEVTRLTQEQETAQKVLLDKNKEIEELTGANKGMKDTIDELLAEKTKLTNKLAMMEGQEEQRFRSRHAVGETSARETTKDTMDEEDKVTSLQREVTQLKQKLEEVQKLLLDNKRENDDLTKANKGMKDTINKLTRSKDDNLESLQMKVTQLTQEKEAVQKELSDKSQELEDLTGANNGLKDELTNKLARMEEEGKLKDRKVESLQEEVTRLKQEKEAAQKILSDMAGSSPSMNDEARGGAAGTTSDGSHHRGQRQHRFKLPSCLSPKTKP</sequence>
<dbReference type="RefSeq" id="XP_019613904.1">
    <property type="nucleotide sequence ID" value="XM_019758345.1"/>
</dbReference>
<name>A0A6P4XT85_BRABE</name>
<dbReference type="AlphaFoldDB" id="A0A6P4XT85"/>
<dbReference type="GeneID" id="109461875"/>
<feature type="region of interest" description="Disordered" evidence="1">
    <location>
        <begin position="188"/>
        <end position="217"/>
    </location>
</feature>
<proteinExistence type="predicted"/>
<accession>A0A6P4XT85</accession>
<evidence type="ECO:0000313" key="3">
    <source>
        <dbReference type="RefSeq" id="XP_019613904.1"/>
    </source>
</evidence>
<dbReference type="Proteomes" id="UP000515135">
    <property type="component" value="Unplaced"/>
</dbReference>